<accession>A0A382WQN4</accession>
<sequence length="242" mass="27581">VKTFEEYNEEIKIESVLKLSLTGSVLASAQKLQKKISDPDSVLLSGKDLHITLASGPWWKKEKNRIQLPIPEPDFRIDFEDSIQKITQGKSTSWYVRIKQQKEMKRYVKDILGNVPNPDRVYHVSLANRTGKKGDSVALVEFFTIGVSKPPMSDVQKYLDSLGSARRILSISDIIKKIEYYFKNIKNLKIDRSARKVVSFEGLETEVAPPGKEKMIKKLKKKFGADSDVPFKIAWSQHNKGK</sequence>
<name>A0A382WQN4_9ZZZZ</name>
<evidence type="ECO:0000313" key="1">
    <source>
        <dbReference type="EMBL" id="SVD61182.1"/>
    </source>
</evidence>
<protein>
    <submittedName>
        <fullName evidence="1">Uncharacterized protein</fullName>
    </submittedName>
</protein>
<dbReference type="EMBL" id="UINC01161790">
    <property type="protein sequence ID" value="SVD61182.1"/>
    <property type="molecule type" value="Genomic_DNA"/>
</dbReference>
<organism evidence="1">
    <name type="scientific">marine metagenome</name>
    <dbReference type="NCBI Taxonomy" id="408172"/>
    <lineage>
        <taxon>unclassified sequences</taxon>
        <taxon>metagenomes</taxon>
        <taxon>ecological metagenomes</taxon>
    </lineage>
</organism>
<gene>
    <name evidence="1" type="ORF">METZ01_LOCUS414036</name>
</gene>
<reference evidence="1" key="1">
    <citation type="submission" date="2018-05" db="EMBL/GenBank/DDBJ databases">
        <authorList>
            <person name="Lanie J.A."/>
            <person name="Ng W.-L."/>
            <person name="Kazmierczak K.M."/>
            <person name="Andrzejewski T.M."/>
            <person name="Davidsen T.M."/>
            <person name="Wayne K.J."/>
            <person name="Tettelin H."/>
            <person name="Glass J.I."/>
            <person name="Rusch D."/>
            <person name="Podicherti R."/>
            <person name="Tsui H.-C.T."/>
            <person name="Winkler M.E."/>
        </authorList>
    </citation>
    <scope>NUCLEOTIDE SEQUENCE</scope>
</reference>
<proteinExistence type="predicted"/>
<dbReference type="AlphaFoldDB" id="A0A382WQN4"/>
<feature type="non-terminal residue" evidence="1">
    <location>
        <position position="1"/>
    </location>
</feature>